<evidence type="ECO:0000313" key="3">
    <source>
        <dbReference type="EMBL" id="VDP50017.1"/>
    </source>
</evidence>
<keyword evidence="1" id="KW-0175">Coiled coil</keyword>
<dbReference type="GO" id="GO:0016460">
    <property type="term" value="C:myosin II complex"/>
    <property type="evidence" value="ECO:0007669"/>
    <property type="project" value="TreeGrafter"/>
</dbReference>
<dbReference type="SUPFAM" id="SSF90257">
    <property type="entry name" value="Myosin rod fragments"/>
    <property type="match status" value="1"/>
</dbReference>
<dbReference type="InterPro" id="IPR002928">
    <property type="entry name" value="Myosin_tail"/>
</dbReference>
<dbReference type="Pfam" id="PF01576">
    <property type="entry name" value="Myosin_tail_1"/>
    <property type="match status" value="1"/>
</dbReference>
<dbReference type="AlphaFoldDB" id="A0A183N748"/>
<dbReference type="EMBL" id="UZAI01020167">
    <property type="protein sequence ID" value="VDP50017.1"/>
    <property type="molecule type" value="Genomic_DNA"/>
</dbReference>
<dbReference type="GO" id="GO:0005737">
    <property type="term" value="C:cytoplasm"/>
    <property type="evidence" value="ECO:0007669"/>
    <property type="project" value="TreeGrafter"/>
</dbReference>
<evidence type="ECO:0000313" key="4">
    <source>
        <dbReference type="Proteomes" id="UP000277204"/>
    </source>
</evidence>
<protein>
    <recommendedName>
        <fullName evidence="2">Myosin tail domain-containing protein</fullName>
    </recommendedName>
</protein>
<dbReference type="STRING" id="48269.A0A183N748"/>
<reference evidence="3 4" key="1">
    <citation type="submission" date="2018-11" db="EMBL/GenBank/DDBJ databases">
        <authorList>
            <consortium name="Pathogen Informatics"/>
        </authorList>
    </citation>
    <scope>NUCLEOTIDE SEQUENCE [LARGE SCALE GENOMIC DNA]</scope>
    <source>
        <strain evidence="3 4">Zambia</strain>
    </source>
</reference>
<dbReference type="GO" id="GO:0000146">
    <property type="term" value="F:microfilament motor activity"/>
    <property type="evidence" value="ECO:0007669"/>
    <property type="project" value="TreeGrafter"/>
</dbReference>
<dbReference type="PANTHER" id="PTHR45615">
    <property type="entry name" value="MYOSIN HEAVY CHAIN, NON-MUSCLE"/>
    <property type="match status" value="1"/>
</dbReference>
<gene>
    <name evidence="3" type="ORF">SMRZ_LOCUS24123</name>
</gene>
<feature type="domain" description="Myosin tail" evidence="2">
    <location>
        <begin position="1"/>
        <end position="110"/>
    </location>
</feature>
<evidence type="ECO:0000259" key="2">
    <source>
        <dbReference type="Pfam" id="PF01576"/>
    </source>
</evidence>
<dbReference type="PANTHER" id="PTHR45615:SF27">
    <property type="entry name" value="MYOSIN HEAVY CHAIN, MUSCLE"/>
    <property type="match status" value="1"/>
</dbReference>
<dbReference type="Proteomes" id="UP000277204">
    <property type="component" value="Unassembled WGS sequence"/>
</dbReference>
<dbReference type="Gene3D" id="1.20.5.340">
    <property type="match status" value="1"/>
</dbReference>
<dbReference type="GO" id="GO:0032982">
    <property type="term" value="C:myosin filament"/>
    <property type="evidence" value="ECO:0007669"/>
    <property type="project" value="TreeGrafter"/>
</dbReference>
<name>A0A183N748_9TREM</name>
<dbReference type="GO" id="GO:0051015">
    <property type="term" value="F:actin filament binding"/>
    <property type="evidence" value="ECO:0007669"/>
    <property type="project" value="TreeGrafter"/>
</dbReference>
<accession>A0A183N748</accession>
<sequence length="168" mass="19871">MEENLAREQKIRGDVEKSKRKLEGDLKATQETVDDLERVKRDLEEQLRRKEAEIGGLSGKFEDEQGLVAQLQRKIKELQTRIQELEEDLEAERAARSKAEKSRQQVSKILQFKLQTYIQNKRMLTMEKMNYVFLHLPTWFSPLVRDFMDLCHDLVWPTLAFFHPTPTP</sequence>
<proteinExistence type="predicted"/>
<organism evidence="3 4">
    <name type="scientific">Schistosoma margrebowiei</name>
    <dbReference type="NCBI Taxonomy" id="48269"/>
    <lineage>
        <taxon>Eukaryota</taxon>
        <taxon>Metazoa</taxon>
        <taxon>Spiralia</taxon>
        <taxon>Lophotrochozoa</taxon>
        <taxon>Platyhelminthes</taxon>
        <taxon>Trematoda</taxon>
        <taxon>Digenea</taxon>
        <taxon>Strigeidida</taxon>
        <taxon>Schistosomatoidea</taxon>
        <taxon>Schistosomatidae</taxon>
        <taxon>Schistosoma</taxon>
    </lineage>
</organism>
<keyword evidence="4" id="KW-1185">Reference proteome</keyword>
<evidence type="ECO:0000256" key="1">
    <source>
        <dbReference type="ARBA" id="ARBA00023054"/>
    </source>
</evidence>